<dbReference type="SUPFAM" id="SSF56112">
    <property type="entry name" value="Protein kinase-like (PK-like)"/>
    <property type="match status" value="1"/>
</dbReference>
<keyword evidence="16" id="KW-1133">Transmembrane helix</keyword>
<evidence type="ECO:0000313" key="18">
    <source>
        <dbReference type="Ensembl" id="ENSCCRP00010081445.1"/>
    </source>
</evidence>
<dbReference type="SMART" id="SM00220">
    <property type="entry name" value="S_TKc"/>
    <property type="match status" value="1"/>
</dbReference>
<keyword evidence="12" id="KW-0418">Kinase</keyword>
<comment type="cofactor">
    <cofactor evidence="1">
        <name>Mg(2+)</name>
        <dbReference type="ChEBI" id="CHEBI:18420"/>
    </cofactor>
</comment>
<comment type="subcellular location">
    <subcellularLocation>
        <location evidence="2">Cytoplasm</location>
    </subcellularLocation>
</comment>
<evidence type="ECO:0000256" key="12">
    <source>
        <dbReference type="ARBA" id="ARBA00022777"/>
    </source>
</evidence>
<dbReference type="Pfam" id="PF25390">
    <property type="entry name" value="WD40_RLD"/>
    <property type="match status" value="1"/>
</dbReference>
<evidence type="ECO:0000256" key="16">
    <source>
        <dbReference type="SAM" id="Phobius"/>
    </source>
</evidence>
<keyword evidence="19" id="KW-1185">Reference proteome</keyword>
<dbReference type="Proteomes" id="UP000694427">
    <property type="component" value="Unplaced"/>
</dbReference>
<feature type="domain" description="Protein kinase" evidence="17">
    <location>
        <begin position="41"/>
        <end position="281"/>
    </location>
</feature>
<feature type="repeat" description="RCC1" evidence="15">
    <location>
        <begin position="471"/>
        <end position="522"/>
    </location>
</feature>
<dbReference type="GO" id="GO:0046872">
    <property type="term" value="F:metal ion binding"/>
    <property type="evidence" value="ECO:0007669"/>
    <property type="project" value="UniProtKB-KW"/>
</dbReference>
<dbReference type="Ensembl" id="ENSCCRT00010090364.1">
    <property type="protein sequence ID" value="ENSCCRP00010081445.1"/>
    <property type="gene ID" value="ENSCCRG00010035598.1"/>
</dbReference>
<dbReference type="PANTHER" id="PTHR44535">
    <property type="entry name" value="PROTEIN CBG16200"/>
    <property type="match status" value="1"/>
</dbReference>
<evidence type="ECO:0000259" key="17">
    <source>
        <dbReference type="PROSITE" id="PS50011"/>
    </source>
</evidence>
<evidence type="ECO:0000256" key="7">
    <source>
        <dbReference type="ARBA" id="ARBA00022553"/>
    </source>
</evidence>
<evidence type="ECO:0000256" key="8">
    <source>
        <dbReference type="ARBA" id="ARBA00022679"/>
    </source>
</evidence>
<feature type="repeat" description="RCC1" evidence="15">
    <location>
        <begin position="417"/>
        <end position="470"/>
    </location>
</feature>
<dbReference type="Gene3D" id="2.130.10.30">
    <property type="entry name" value="Regulator of chromosome condensation 1/beta-lactamase-inhibitor protein II"/>
    <property type="match status" value="2"/>
</dbReference>
<keyword evidence="14" id="KW-0460">Magnesium</keyword>
<dbReference type="FunFam" id="2.130.10.30:FF:000118">
    <property type="match status" value="1"/>
</dbReference>
<evidence type="ECO:0000256" key="13">
    <source>
        <dbReference type="ARBA" id="ARBA00022840"/>
    </source>
</evidence>
<dbReference type="PROSITE" id="PS50012">
    <property type="entry name" value="RCC1_3"/>
    <property type="match status" value="6"/>
</dbReference>
<dbReference type="InterPro" id="IPR009091">
    <property type="entry name" value="RCC1/BLIP-II"/>
</dbReference>
<dbReference type="AlphaFoldDB" id="A0A8C1MSZ6"/>
<reference evidence="18" key="2">
    <citation type="submission" date="2025-09" db="UniProtKB">
        <authorList>
            <consortium name="Ensembl"/>
        </authorList>
    </citation>
    <scope>IDENTIFICATION</scope>
</reference>
<dbReference type="GO" id="GO:0005524">
    <property type="term" value="F:ATP binding"/>
    <property type="evidence" value="ECO:0007669"/>
    <property type="project" value="UniProtKB-KW"/>
</dbReference>
<evidence type="ECO:0000256" key="4">
    <source>
        <dbReference type="ARBA" id="ARBA00012513"/>
    </source>
</evidence>
<feature type="transmembrane region" description="Helical" evidence="16">
    <location>
        <begin position="720"/>
        <end position="738"/>
    </location>
</feature>
<dbReference type="InterPro" id="IPR011009">
    <property type="entry name" value="Kinase-like_dom_sf"/>
</dbReference>
<keyword evidence="16" id="KW-0472">Membrane</keyword>
<keyword evidence="11" id="KW-0547">Nucleotide-binding</keyword>
<protein>
    <recommendedName>
        <fullName evidence="4">non-specific serine/threonine protein kinase</fullName>
        <ecNumber evidence="4">2.7.11.1</ecNumber>
    </recommendedName>
</protein>
<keyword evidence="13" id="KW-0067">ATP-binding</keyword>
<dbReference type="InterPro" id="IPR000719">
    <property type="entry name" value="Prot_kinase_dom"/>
</dbReference>
<proteinExistence type="inferred from homology"/>
<keyword evidence="10" id="KW-0677">Repeat</keyword>
<accession>A0A8C1MSZ6</accession>
<dbReference type="InterPro" id="IPR051997">
    <property type="entry name" value="STK_NEK"/>
</dbReference>
<feature type="repeat" description="RCC1" evidence="15">
    <location>
        <begin position="643"/>
        <end position="699"/>
    </location>
</feature>
<dbReference type="EC" id="2.7.11.1" evidence="4"/>
<evidence type="ECO:0000256" key="11">
    <source>
        <dbReference type="ARBA" id="ARBA00022741"/>
    </source>
</evidence>
<comment type="similarity">
    <text evidence="3">Belongs to the protein kinase superfamily. NEK Ser/Thr protein kinase family. NIMA subfamily.</text>
</comment>
<evidence type="ECO:0000256" key="15">
    <source>
        <dbReference type="PROSITE-ProRule" id="PRU00235"/>
    </source>
</evidence>
<dbReference type="FunFam" id="3.30.200.20:FF:000097">
    <property type="entry name" value="Probable serine/threonine-protein kinase nek1"/>
    <property type="match status" value="1"/>
</dbReference>
<evidence type="ECO:0000256" key="10">
    <source>
        <dbReference type="ARBA" id="ARBA00022737"/>
    </source>
</evidence>
<evidence type="ECO:0000256" key="3">
    <source>
        <dbReference type="ARBA" id="ARBA00010886"/>
    </source>
</evidence>
<sequence length="745" mass="82485">MSLEEYERHYASLNSESGCESVSGRSSASGAFSGEEERLHYIPIRVLGKGSFGEATLYRRTEDNSLVVWKEIDLNCLSDKKRRDVMNEISILSILQHNNIIAYFNHFMDKNTLLIELEYCNGGNLYDKINQQKGELFKEEVKTLLSHQDIKTLNIFLTKTNLIKLGDYGLAKKLGSEYSMAESCVGTPYYMSPELCQGVKYNFKSDIWAMGCVLFELLTLTRTFDATNPLNLCVKIVQGNWTMEINSDVYTSDLIKLVYECLDQDPEKRPTAEQILEQPVISRVRAELEERVAALNSAIKKPKLSTVTETPVAVVTTRSREVYFWGGGKFTPQKLDMFKGGSSAQHVCAGETHFAVVTVEKELYTWSVQGGAKMVGQLGHGDQASYRQPRRVERLQGKAIRQVSCGADFTACVTDEDQMYMFGSDYYGCVGVENELGMEVLEPVLLDFFQERPVRQVSCGDNHVVALTRSGDIYSWGCGEHGRLGLDCEDDFSSPMQVEVPKGAIIDSVYCGSDCTFFLTEFGKVLACGSNELNKLGLNLGITGIKNHPGEGYQGIPYTTTLTLVKQLSRFKIQFIAPGKTHTAAIDERGRLMTFGCNKFGQLGVKDFKKHQGVQILVGPFGGKFVTKVSCGDGFTIAATEDNQIFAWGNAGNGRLGMPADKGFGSEVCPALPRPIFGSLHHVPDLSCRGWHTILIMEKVLNSKTIRSNSSGLSIASGKISLLLLLLLLLLFFIHACVRSSVILV</sequence>
<evidence type="ECO:0000256" key="2">
    <source>
        <dbReference type="ARBA" id="ARBA00004496"/>
    </source>
</evidence>
<dbReference type="Gene3D" id="3.30.200.20">
    <property type="entry name" value="Phosphorylase Kinase, domain 1"/>
    <property type="match status" value="1"/>
</dbReference>
<evidence type="ECO:0000256" key="6">
    <source>
        <dbReference type="ARBA" id="ARBA00022527"/>
    </source>
</evidence>
<dbReference type="GO" id="GO:0005813">
    <property type="term" value="C:centrosome"/>
    <property type="evidence" value="ECO:0007669"/>
    <property type="project" value="TreeGrafter"/>
</dbReference>
<name>A0A8C1MSZ6_CYPCA</name>
<dbReference type="GO" id="GO:0005737">
    <property type="term" value="C:cytoplasm"/>
    <property type="evidence" value="ECO:0007669"/>
    <property type="project" value="UniProtKB-SubCell"/>
</dbReference>
<dbReference type="GO" id="GO:0019901">
    <property type="term" value="F:protein kinase binding"/>
    <property type="evidence" value="ECO:0007669"/>
    <property type="project" value="TreeGrafter"/>
</dbReference>
<keyword evidence="7" id="KW-0597">Phosphoprotein</keyword>
<evidence type="ECO:0000256" key="5">
    <source>
        <dbReference type="ARBA" id="ARBA00022490"/>
    </source>
</evidence>
<evidence type="ECO:0000256" key="1">
    <source>
        <dbReference type="ARBA" id="ARBA00001946"/>
    </source>
</evidence>
<dbReference type="PROSITE" id="PS50011">
    <property type="entry name" value="PROTEIN_KINASE_DOM"/>
    <property type="match status" value="1"/>
</dbReference>
<dbReference type="InterPro" id="IPR058923">
    <property type="entry name" value="RCC1-like_dom"/>
</dbReference>
<dbReference type="SUPFAM" id="SSF50985">
    <property type="entry name" value="RCC1/BLIP-II"/>
    <property type="match status" value="1"/>
</dbReference>
<dbReference type="InterPro" id="IPR000408">
    <property type="entry name" value="Reg_chr_condens"/>
</dbReference>
<dbReference type="Gene3D" id="1.10.510.10">
    <property type="entry name" value="Transferase(Phosphotransferase) domain 1"/>
    <property type="match status" value="1"/>
</dbReference>
<evidence type="ECO:0000313" key="19">
    <source>
        <dbReference type="Proteomes" id="UP000694427"/>
    </source>
</evidence>
<dbReference type="PANTHER" id="PTHR44535:SF1">
    <property type="entry name" value="SERINE_THREONINE-PROTEIN KINASE NEK9"/>
    <property type="match status" value="1"/>
</dbReference>
<dbReference type="InterPro" id="IPR008271">
    <property type="entry name" value="Ser/Thr_kinase_AS"/>
</dbReference>
<keyword evidence="5" id="KW-0963">Cytoplasm</keyword>
<dbReference type="Pfam" id="PF00069">
    <property type="entry name" value="Pkinase"/>
    <property type="match status" value="1"/>
</dbReference>
<keyword evidence="8" id="KW-0808">Transferase</keyword>
<feature type="repeat" description="RCC1" evidence="15">
    <location>
        <begin position="590"/>
        <end position="642"/>
    </location>
</feature>
<dbReference type="PROSITE" id="PS00108">
    <property type="entry name" value="PROTEIN_KINASE_ST"/>
    <property type="match status" value="1"/>
</dbReference>
<dbReference type="GO" id="GO:0004674">
    <property type="term" value="F:protein serine/threonine kinase activity"/>
    <property type="evidence" value="ECO:0007669"/>
    <property type="project" value="UniProtKB-KW"/>
</dbReference>
<feature type="repeat" description="RCC1" evidence="15">
    <location>
        <begin position="361"/>
        <end position="416"/>
    </location>
</feature>
<feature type="repeat" description="RCC1" evidence="15">
    <location>
        <begin position="523"/>
        <end position="589"/>
    </location>
</feature>
<evidence type="ECO:0000256" key="9">
    <source>
        <dbReference type="ARBA" id="ARBA00022723"/>
    </source>
</evidence>
<keyword evidence="16" id="KW-0812">Transmembrane</keyword>
<evidence type="ECO:0000256" key="14">
    <source>
        <dbReference type="ARBA" id="ARBA00022842"/>
    </source>
</evidence>
<keyword evidence="6" id="KW-0723">Serine/threonine-protein kinase</keyword>
<keyword evidence="9" id="KW-0479">Metal-binding</keyword>
<organism evidence="18 19">
    <name type="scientific">Cyprinus carpio</name>
    <name type="common">Common carp</name>
    <dbReference type="NCBI Taxonomy" id="7962"/>
    <lineage>
        <taxon>Eukaryota</taxon>
        <taxon>Metazoa</taxon>
        <taxon>Chordata</taxon>
        <taxon>Craniata</taxon>
        <taxon>Vertebrata</taxon>
        <taxon>Euteleostomi</taxon>
        <taxon>Actinopterygii</taxon>
        <taxon>Neopterygii</taxon>
        <taxon>Teleostei</taxon>
        <taxon>Ostariophysi</taxon>
        <taxon>Cypriniformes</taxon>
        <taxon>Cyprinidae</taxon>
        <taxon>Cyprininae</taxon>
        <taxon>Cyprinus</taxon>
    </lineage>
</organism>
<reference evidence="18" key="1">
    <citation type="submission" date="2025-08" db="UniProtKB">
        <authorList>
            <consortium name="Ensembl"/>
        </authorList>
    </citation>
    <scope>IDENTIFICATION</scope>
</reference>